<evidence type="ECO:0000256" key="4">
    <source>
        <dbReference type="PROSITE-ProRule" id="PRU00322"/>
    </source>
</evidence>
<dbReference type="InterPro" id="IPR001876">
    <property type="entry name" value="Znf_RanBP2"/>
</dbReference>
<dbReference type="VEuPathDB" id="TriTrypDB:Lsey_0082_0110"/>
<evidence type="ECO:0000313" key="9">
    <source>
        <dbReference type="Proteomes" id="UP000038009"/>
    </source>
</evidence>
<evidence type="ECO:0000256" key="1">
    <source>
        <dbReference type="ARBA" id="ARBA00022723"/>
    </source>
</evidence>
<dbReference type="EMBL" id="LJSK01000082">
    <property type="protein sequence ID" value="KPI87558.1"/>
    <property type="molecule type" value="Genomic_DNA"/>
</dbReference>
<feature type="compositionally biased region" description="Basic and acidic residues" evidence="5">
    <location>
        <begin position="121"/>
        <end position="137"/>
    </location>
</feature>
<dbReference type="PROSITE" id="PS50199">
    <property type="entry name" value="ZF_RANBP2_2"/>
    <property type="match status" value="1"/>
</dbReference>
<keyword evidence="9" id="KW-1185">Reference proteome</keyword>
<organism evidence="8 9">
    <name type="scientific">Leptomonas seymouri</name>
    <dbReference type="NCBI Taxonomy" id="5684"/>
    <lineage>
        <taxon>Eukaryota</taxon>
        <taxon>Discoba</taxon>
        <taxon>Euglenozoa</taxon>
        <taxon>Kinetoplastea</taxon>
        <taxon>Metakinetoplastina</taxon>
        <taxon>Trypanosomatida</taxon>
        <taxon>Trypanosomatidae</taxon>
        <taxon>Leishmaniinae</taxon>
        <taxon>Leptomonas</taxon>
    </lineage>
</organism>
<keyword evidence="3" id="KW-0862">Zinc</keyword>
<dbReference type="GO" id="GO:0008270">
    <property type="term" value="F:zinc ion binding"/>
    <property type="evidence" value="ECO:0007669"/>
    <property type="project" value="UniProtKB-KW"/>
</dbReference>
<evidence type="ECO:0000256" key="2">
    <source>
        <dbReference type="ARBA" id="ARBA00022771"/>
    </source>
</evidence>
<sequence length="452" mass="49751">MLRLAPEPQRRREPRLPERSRMLFGLALLLTLLSEGMQKTQFTALSTVITASSDPSALQQLATFAAMEDVAEEEQLDWGSSGRLVRTPTNTIVKPRNAGTLDPEKMTAAPPTHSRTTSLETHSEGLSKSISDAESHSHSRSPAALESSGASLSSFSRRRPHRRHHRRSGASGGASSGTLSDATASPDVVVGLTEPQPVHSYPMWTQFHVMEVACSTGSNNFVHLTERFLQYQQMFPTVYRCDLAKTVCPEEVELLATPRSGLSASSHWACAHCGKKHEAVRESCLRCHTPGPYTKLFVGQAIKEVDCTLSLVRLLHATHPHVRLHRVECHNDSSAGCGGGRGKGCASVYVAREDAAALRDKLHHSAFFDVDDATGEVGVYYVYPEQQQWLHSFVQLRNERMEQRPLYLPLAPLVVEESASAMAREKKPGRSHGGPQDPESSGPCLLRRRARR</sequence>
<feature type="region of interest" description="Disordered" evidence="5">
    <location>
        <begin position="419"/>
        <end position="452"/>
    </location>
</feature>
<comment type="caution">
    <text evidence="8">The sequence shown here is derived from an EMBL/GenBank/DDBJ whole genome shotgun (WGS) entry which is preliminary data.</text>
</comment>
<evidence type="ECO:0000256" key="6">
    <source>
        <dbReference type="SAM" id="SignalP"/>
    </source>
</evidence>
<dbReference type="Proteomes" id="UP000038009">
    <property type="component" value="Unassembled WGS sequence"/>
</dbReference>
<dbReference type="OrthoDB" id="271917at2759"/>
<feature type="domain" description="RanBP2-type" evidence="7">
    <location>
        <begin position="259"/>
        <end position="293"/>
    </location>
</feature>
<dbReference type="AlphaFoldDB" id="A0A0N1I7W8"/>
<dbReference type="PANTHER" id="PTHR37561:SF3">
    <property type="entry name" value="F-BOX DOMAIN-CONTAINING PROTEIN"/>
    <property type="match status" value="1"/>
</dbReference>
<proteinExistence type="predicted"/>
<evidence type="ECO:0000313" key="8">
    <source>
        <dbReference type="EMBL" id="KPI87558.1"/>
    </source>
</evidence>
<evidence type="ECO:0000256" key="5">
    <source>
        <dbReference type="SAM" id="MobiDB-lite"/>
    </source>
</evidence>
<dbReference type="OMA" id="IHRAECH"/>
<feature type="chain" id="PRO_5005873785" description="RanBP2-type domain-containing protein" evidence="6">
    <location>
        <begin position="39"/>
        <end position="452"/>
    </location>
</feature>
<feature type="compositionally biased region" description="Basic residues" evidence="5">
    <location>
        <begin position="156"/>
        <end position="168"/>
    </location>
</feature>
<gene>
    <name evidence="8" type="ORF">ABL78_3355</name>
</gene>
<name>A0A0N1I7W8_LEPSE</name>
<evidence type="ECO:0000256" key="3">
    <source>
        <dbReference type="ARBA" id="ARBA00022833"/>
    </source>
</evidence>
<feature type="region of interest" description="Disordered" evidence="5">
    <location>
        <begin position="88"/>
        <end position="182"/>
    </location>
</feature>
<feature type="signal peptide" evidence="6">
    <location>
        <begin position="1"/>
        <end position="38"/>
    </location>
</feature>
<protein>
    <recommendedName>
        <fullName evidence="7">RanBP2-type domain-containing protein</fullName>
    </recommendedName>
</protein>
<keyword evidence="1" id="KW-0479">Metal-binding</keyword>
<reference evidence="8 9" key="1">
    <citation type="journal article" date="2015" name="PLoS Pathog.">
        <title>Leptomonas seymouri: Adaptations to the Dixenous Life Cycle Analyzed by Genome Sequencing, Transcriptome Profiling and Co-infection with Leishmania donovani.</title>
        <authorList>
            <person name="Kraeva N."/>
            <person name="Butenko A."/>
            <person name="Hlavacova J."/>
            <person name="Kostygov A."/>
            <person name="Myskova J."/>
            <person name="Grybchuk D."/>
            <person name="Lestinova T."/>
            <person name="Votypka J."/>
            <person name="Volf P."/>
            <person name="Opperdoes F."/>
            <person name="Flegontov P."/>
            <person name="Lukes J."/>
            <person name="Yurchenko V."/>
        </authorList>
    </citation>
    <scope>NUCLEOTIDE SEQUENCE [LARGE SCALE GENOMIC DNA]</scope>
    <source>
        <strain evidence="8 9">ATCC 30220</strain>
    </source>
</reference>
<accession>A0A0N1I7W8</accession>
<dbReference type="PANTHER" id="PTHR37561">
    <property type="entry name" value="F-BOX DOMAIN-CONTAINING PROTEIN"/>
    <property type="match status" value="1"/>
</dbReference>
<evidence type="ECO:0000259" key="7">
    <source>
        <dbReference type="PROSITE" id="PS50199"/>
    </source>
</evidence>
<keyword evidence="2 4" id="KW-0863">Zinc-finger</keyword>
<keyword evidence="6" id="KW-0732">Signal</keyword>
<feature type="compositionally biased region" description="Low complexity" evidence="5">
    <location>
        <begin position="141"/>
        <end position="155"/>
    </location>
</feature>